<feature type="transmembrane region" description="Helical" evidence="1">
    <location>
        <begin position="77"/>
        <end position="100"/>
    </location>
</feature>
<sequence length="272" mass="28523">MPPSLTSTASSTIPSIPAPLRVPLLALTALYFFPLWALDGMQLALSIIQLKGGPVARSDPSGVDLTFPPAAEHLQRLAIAWASLGVVAHAVLGVVLPAAVGGLARRVGEEEDHDGGGEEGEGRGRGWFGRMDVVVQGADGENVITATRVAHGNTADSVMPYTANPITLSPIPEGTFVNDTHVSSTFLCSGCINSDSFDPAWADSTDRAVFFGYAFSQVAVESPSDINTTLSDHSGQGAGYGAFKMDLNSAKSDDYDRGNPVFDHRDAGGHYH</sequence>
<dbReference type="SUPFAM" id="SSF49344">
    <property type="entry name" value="CBD9-like"/>
    <property type="match status" value="1"/>
</dbReference>
<feature type="transmembrane region" description="Helical" evidence="1">
    <location>
        <begin position="20"/>
        <end position="38"/>
    </location>
</feature>
<dbReference type="EMBL" id="JAHCVI010000004">
    <property type="protein sequence ID" value="KAG7286308.1"/>
    <property type="molecule type" value="Genomic_DNA"/>
</dbReference>
<dbReference type="AlphaFoldDB" id="A0AAD4HZ31"/>
<keyword evidence="4" id="KW-1185">Reference proteome</keyword>
<dbReference type="InterPro" id="IPR015920">
    <property type="entry name" value="Cellobiose_DH-like_cyt"/>
</dbReference>
<proteinExistence type="predicted"/>
<keyword evidence="1" id="KW-0812">Transmembrane</keyword>
<dbReference type="Gene3D" id="2.60.40.1210">
    <property type="entry name" value="Cellobiose dehydrogenase, cytochrome domain"/>
    <property type="match status" value="1"/>
</dbReference>
<evidence type="ECO:0000313" key="3">
    <source>
        <dbReference type="EMBL" id="KAG7286308.1"/>
    </source>
</evidence>
<reference evidence="3" key="1">
    <citation type="submission" date="2023-02" db="EMBL/GenBank/DDBJ databases">
        <authorList>
            <person name="Palmer J.M."/>
        </authorList>
    </citation>
    <scope>NUCLEOTIDE SEQUENCE</scope>
    <source>
        <strain evidence="3">FW57</strain>
    </source>
</reference>
<gene>
    <name evidence="3" type="ORF">NEMBOFW57_008617</name>
</gene>
<keyword evidence="1" id="KW-1133">Transmembrane helix</keyword>
<keyword evidence="1" id="KW-0472">Membrane</keyword>
<evidence type="ECO:0000256" key="1">
    <source>
        <dbReference type="SAM" id="Phobius"/>
    </source>
</evidence>
<feature type="domain" description="Cellobiose dehydrogenase-like cytochrome" evidence="2">
    <location>
        <begin position="138"/>
        <end position="256"/>
    </location>
</feature>
<name>A0AAD4HZ31_9PEZI</name>
<organism evidence="3 4">
    <name type="scientific">Staphylotrichum longicolle</name>
    <dbReference type="NCBI Taxonomy" id="669026"/>
    <lineage>
        <taxon>Eukaryota</taxon>
        <taxon>Fungi</taxon>
        <taxon>Dikarya</taxon>
        <taxon>Ascomycota</taxon>
        <taxon>Pezizomycotina</taxon>
        <taxon>Sordariomycetes</taxon>
        <taxon>Sordariomycetidae</taxon>
        <taxon>Sordariales</taxon>
        <taxon>Chaetomiaceae</taxon>
        <taxon>Staphylotrichum</taxon>
    </lineage>
</organism>
<evidence type="ECO:0000313" key="4">
    <source>
        <dbReference type="Proteomes" id="UP001197093"/>
    </source>
</evidence>
<dbReference type="Pfam" id="PF16010">
    <property type="entry name" value="CDH-cyt"/>
    <property type="match status" value="1"/>
</dbReference>
<comment type="caution">
    <text evidence="3">The sequence shown here is derived from an EMBL/GenBank/DDBJ whole genome shotgun (WGS) entry which is preliminary data.</text>
</comment>
<protein>
    <recommendedName>
        <fullName evidence="2">Cellobiose dehydrogenase-like cytochrome domain-containing protein</fullName>
    </recommendedName>
</protein>
<evidence type="ECO:0000259" key="2">
    <source>
        <dbReference type="Pfam" id="PF16010"/>
    </source>
</evidence>
<accession>A0AAD4HZ31</accession>
<dbReference type="Proteomes" id="UP001197093">
    <property type="component" value="Unassembled WGS sequence"/>
</dbReference>